<keyword evidence="2" id="KW-1185">Reference proteome</keyword>
<evidence type="ECO:0000313" key="1">
    <source>
        <dbReference type="EMBL" id="EGG23444.1"/>
    </source>
</evidence>
<dbReference type="RefSeq" id="XP_004361295.1">
    <property type="nucleotide sequence ID" value="XM_004361238.1"/>
</dbReference>
<dbReference type="AlphaFoldDB" id="F4PLM2"/>
<organism evidence="1 2">
    <name type="scientific">Cavenderia fasciculata</name>
    <name type="common">Slime mold</name>
    <name type="synonym">Dictyostelium fasciculatum</name>
    <dbReference type="NCBI Taxonomy" id="261658"/>
    <lineage>
        <taxon>Eukaryota</taxon>
        <taxon>Amoebozoa</taxon>
        <taxon>Evosea</taxon>
        <taxon>Eumycetozoa</taxon>
        <taxon>Dictyostelia</taxon>
        <taxon>Acytosteliales</taxon>
        <taxon>Cavenderiaceae</taxon>
        <taxon>Cavenderia</taxon>
    </lineage>
</organism>
<name>F4PLM2_CACFS</name>
<evidence type="ECO:0000313" key="2">
    <source>
        <dbReference type="Proteomes" id="UP000007797"/>
    </source>
</evidence>
<gene>
    <name evidence="1" type="ORF">DFA_05577</name>
</gene>
<proteinExistence type="predicted"/>
<reference evidence="2" key="1">
    <citation type="journal article" date="2011" name="Genome Res.">
        <title>Phylogeny-wide analysis of social amoeba genomes highlights ancient origins for complex intercellular communication.</title>
        <authorList>
            <person name="Heidel A.J."/>
            <person name="Lawal H.M."/>
            <person name="Felder M."/>
            <person name="Schilde C."/>
            <person name="Helps N.R."/>
            <person name="Tunggal B."/>
            <person name="Rivero F."/>
            <person name="John U."/>
            <person name="Schleicher M."/>
            <person name="Eichinger L."/>
            <person name="Platzer M."/>
            <person name="Noegel A.A."/>
            <person name="Schaap P."/>
            <person name="Gloeckner G."/>
        </authorList>
    </citation>
    <scope>NUCLEOTIDE SEQUENCE [LARGE SCALE GENOMIC DNA]</scope>
    <source>
        <strain evidence="2">SH3</strain>
    </source>
</reference>
<dbReference type="KEGG" id="dfa:DFA_05577"/>
<dbReference type="EMBL" id="GL883008">
    <property type="protein sequence ID" value="EGG23444.1"/>
    <property type="molecule type" value="Genomic_DNA"/>
</dbReference>
<dbReference type="Proteomes" id="UP000007797">
    <property type="component" value="Unassembled WGS sequence"/>
</dbReference>
<protein>
    <submittedName>
        <fullName evidence="1">Uncharacterized protein</fullName>
    </submittedName>
</protein>
<sequence>MLIKVDRDTTIPRINPYLTGMLLNTNQSYRVHVDEQLNIVWDKDAMTTYLMTNSICKYTRTRYPQTEQTVSRLGLLSKLTMAIHIVQNNRAKFPKKQWIKIMKQAESLEMAIDKLGKMALPYWKVHQQWAEEMRRAVLMITLLAFQMGVNKYIHPPLVDLIKMQIMDQMEFIEFDNVEDFDTKYNHVWKRIQPLCVGECAGLQQFAFYTKFQD</sequence>
<accession>F4PLM2</accession>
<dbReference type="GeneID" id="14875009"/>